<reference evidence="2 3" key="1">
    <citation type="submission" date="2019-03" db="EMBL/GenBank/DDBJ databases">
        <title>Genomics of glacier-inhabiting Cryobacterium strains.</title>
        <authorList>
            <person name="Liu Q."/>
            <person name="Xin Y.-H."/>
        </authorList>
    </citation>
    <scope>NUCLEOTIDE SEQUENCE [LARGE SCALE GENOMIC DNA]</scope>
    <source>
        <strain evidence="2 3">MDB2-B</strain>
    </source>
</reference>
<gene>
    <name evidence="2" type="ORF">E3O44_06270</name>
</gene>
<dbReference type="Proteomes" id="UP000297608">
    <property type="component" value="Unassembled WGS sequence"/>
</dbReference>
<evidence type="ECO:0000313" key="2">
    <source>
        <dbReference type="EMBL" id="TFB88270.1"/>
    </source>
</evidence>
<dbReference type="EMBL" id="SOFG01000009">
    <property type="protein sequence ID" value="TFB88270.1"/>
    <property type="molecule type" value="Genomic_DNA"/>
</dbReference>
<accession>A0ABY2IED9</accession>
<dbReference type="CDD" id="cd14797">
    <property type="entry name" value="DUF302"/>
    <property type="match status" value="1"/>
</dbReference>
<dbReference type="InterPro" id="IPR035923">
    <property type="entry name" value="TT1751-like_sf"/>
</dbReference>
<dbReference type="Pfam" id="PF03625">
    <property type="entry name" value="DUF302"/>
    <property type="match status" value="1"/>
</dbReference>
<feature type="domain" description="DUF302" evidence="1">
    <location>
        <begin position="91"/>
        <end position="152"/>
    </location>
</feature>
<evidence type="ECO:0000313" key="3">
    <source>
        <dbReference type="Proteomes" id="UP000297608"/>
    </source>
</evidence>
<sequence>MRRDRRRATRLRLEPRRRGQCKPAALPSELAAQCPAVASTAGQWCPQHGIRGECDDGRRTGNAPGASSVAEATARLRELLRRRCVTVLASVDHAEGARAAGLELADEVVVFFGNPAVGTGMMQDDPRAGFDLPLQMLLWDANGTTYAGYCDPLKLSDVFDLVDHRDVPAKLSGFMAQLISDLRGE</sequence>
<dbReference type="PANTHER" id="PTHR38342:SF2">
    <property type="entry name" value="INNER MEMBRANE OR EXPORTED"/>
    <property type="match status" value="1"/>
</dbReference>
<keyword evidence="3" id="KW-1185">Reference proteome</keyword>
<comment type="caution">
    <text evidence="2">The sequence shown here is derived from an EMBL/GenBank/DDBJ whole genome shotgun (WGS) entry which is preliminary data.</text>
</comment>
<dbReference type="InterPro" id="IPR005180">
    <property type="entry name" value="DUF302"/>
</dbReference>
<organism evidence="2 3">
    <name type="scientific">Cryobacterium algoricola</name>
    <dbReference type="NCBI Taxonomy" id="1259183"/>
    <lineage>
        <taxon>Bacteria</taxon>
        <taxon>Bacillati</taxon>
        <taxon>Actinomycetota</taxon>
        <taxon>Actinomycetes</taxon>
        <taxon>Micrococcales</taxon>
        <taxon>Microbacteriaceae</taxon>
        <taxon>Cryobacterium</taxon>
    </lineage>
</organism>
<proteinExistence type="predicted"/>
<dbReference type="PANTHER" id="PTHR38342">
    <property type="entry name" value="SLR5037 PROTEIN"/>
    <property type="match status" value="1"/>
</dbReference>
<dbReference type="SUPFAM" id="SSF103247">
    <property type="entry name" value="TT1751-like"/>
    <property type="match status" value="1"/>
</dbReference>
<evidence type="ECO:0000259" key="1">
    <source>
        <dbReference type="Pfam" id="PF03625"/>
    </source>
</evidence>
<name>A0ABY2IED9_9MICO</name>
<protein>
    <submittedName>
        <fullName evidence="2">DUF302 domain-containing protein</fullName>
    </submittedName>
</protein>
<dbReference type="Gene3D" id="3.30.310.70">
    <property type="entry name" value="TT1751-like domain"/>
    <property type="match status" value="1"/>
</dbReference>